<dbReference type="HOGENOM" id="CLU_2037805_0_0_1"/>
<dbReference type="EMBL" id="KN846990">
    <property type="protein sequence ID" value="KIW91779.1"/>
    <property type="molecule type" value="Genomic_DNA"/>
</dbReference>
<dbReference type="Proteomes" id="UP000053789">
    <property type="component" value="Unassembled WGS sequence"/>
</dbReference>
<protein>
    <submittedName>
        <fullName evidence="2">Uncharacterized protein</fullName>
    </submittedName>
</protein>
<organism evidence="2 3">
    <name type="scientific">Cladophialophora bantiana (strain ATCC 10958 / CBS 173.52 / CDC B-1940 / NIH 8579)</name>
    <name type="common">Xylohypha bantiana</name>
    <dbReference type="NCBI Taxonomy" id="1442370"/>
    <lineage>
        <taxon>Eukaryota</taxon>
        <taxon>Fungi</taxon>
        <taxon>Dikarya</taxon>
        <taxon>Ascomycota</taxon>
        <taxon>Pezizomycotina</taxon>
        <taxon>Eurotiomycetes</taxon>
        <taxon>Chaetothyriomycetidae</taxon>
        <taxon>Chaetothyriales</taxon>
        <taxon>Herpotrichiellaceae</taxon>
        <taxon>Cladophialophora</taxon>
    </lineage>
</organism>
<name>A0A0D2I4F8_CLAB1</name>
<evidence type="ECO:0000256" key="1">
    <source>
        <dbReference type="SAM" id="MobiDB-lite"/>
    </source>
</evidence>
<sequence>MTSGTSRKCQNPDPPISPDFVELTQKELKSEDQIQKVEQDEGKMQSAAVDAPLPSSGTPFFTGPSCQSLDHGQEAKRAIDTIRKFLDERESSGRTYLEIPLTYKAYNVLKEKYEEVFFATF</sequence>
<accession>A0A0D2I4F8</accession>
<dbReference type="RefSeq" id="XP_016618448.1">
    <property type="nucleotide sequence ID" value="XM_016765479.1"/>
</dbReference>
<dbReference type="GeneID" id="27700677"/>
<evidence type="ECO:0000313" key="2">
    <source>
        <dbReference type="EMBL" id="KIW91779.1"/>
    </source>
</evidence>
<evidence type="ECO:0000313" key="3">
    <source>
        <dbReference type="Proteomes" id="UP000053789"/>
    </source>
</evidence>
<feature type="region of interest" description="Disordered" evidence="1">
    <location>
        <begin position="38"/>
        <end position="69"/>
    </location>
</feature>
<gene>
    <name evidence="2" type="ORF">Z519_07749</name>
</gene>
<proteinExistence type="predicted"/>
<keyword evidence="3" id="KW-1185">Reference proteome</keyword>
<reference evidence="2" key="1">
    <citation type="submission" date="2015-01" db="EMBL/GenBank/DDBJ databases">
        <title>The Genome Sequence of Cladophialophora bantiana CBS 173.52.</title>
        <authorList>
            <consortium name="The Broad Institute Genomics Platform"/>
            <person name="Cuomo C."/>
            <person name="de Hoog S."/>
            <person name="Gorbushina A."/>
            <person name="Stielow B."/>
            <person name="Teixiera M."/>
            <person name="Abouelleil A."/>
            <person name="Chapman S.B."/>
            <person name="Priest M."/>
            <person name="Young S.K."/>
            <person name="Wortman J."/>
            <person name="Nusbaum C."/>
            <person name="Birren B."/>
        </authorList>
    </citation>
    <scope>NUCLEOTIDE SEQUENCE [LARGE SCALE GENOMIC DNA]</scope>
    <source>
        <strain evidence="2">CBS 173.52</strain>
    </source>
</reference>
<feature type="compositionally biased region" description="Polar residues" evidence="1">
    <location>
        <begin position="55"/>
        <end position="69"/>
    </location>
</feature>
<dbReference type="AlphaFoldDB" id="A0A0D2I4F8"/>
<dbReference type="VEuPathDB" id="FungiDB:Z519_07749"/>